<dbReference type="Pfam" id="PF01841">
    <property type="entry name" value="Transglut_core"/>
    <property type="match status" value="1"/>
</dbReference>
<sequence length="288" mass="31765">MIYRLHHATTYDYAEPVVLGTHFMHLLPRERPGQFIREAVLSVSPQPDTRRDETDHFGNTTTTISLTVPHRQFVVSLSATIAVEQPAPPPPEQTPRWEAIAVRGVKDPDVAEFCLPSALAKPNGEIAGYTAVSFPPGRTILAGLLELNLRIWTDMTYTPGVTNNATTAAHIFKTRAGVCQDYAHFMLACLRSLGLPGRYVSGYLRTSPPAGQTRRRGADQSHAWVSAWLGEEIGWVDFDPTNNLLVSDEHVTLAWGRNFQDVSPLRGIILGGGRHSLRVNVDLDPVLT</sequence>
<dbReference type="PANTHER" id="PTHR33490:SF7">
    <property type="entry name" value="BLR2979 PROTEIN"/>
    <property type="match status" value="1"/>
</dbReference>
<gene>
    <name evidence="2" type="ORF">GCM10010909_20690</name>
</gene>
<protein>
    <submittedName>
        <fullName evidence="2">Transglutaminase</fullName>
    </submittedName>
</protein>
<evidence type="ECO:0000313" key="2">
    <source>
        <dbReference type="EMBL" id="GLR67388.1"/>
    </source>
</evidence>
<dbReference type="Proteomes" id="UP001156641">
    <property type="component" value="Unassembled WGS sequence"/>
</dbReference>
<dbReference type="RefSeq" id="WP_284258120.1">
    <property type="nucleotide sequence ID" value="NZ_BSOS01000065.1"/>
</dbReference>
<reference evidence="3" key="1">
    <citation type="journal article" date="2019" name="Int. J. Syst. Evol. Microbiol.">
        <title>The Global Catalogue of Microorganisms (GCM) 10K type strain sequencing project: providing services to taxonomists for standard genome sequencing and annotation.</title>
        <authorList>
            <consortium name="The Broad Institute Genomics Platform"/>
            <consortium name="The Broad Institute Genome Sequencing Center for Infectious Disease"/>
            <person name="Wu L."/>
            <person name="Ma J."/>
        </authorList>
    </citation>
    <scope>NUCLEOTIDE SEQUENCE [LARGE SCALE GENOMIC DNA]</scope>
    <source>
        <strain evidence="3">NBRC 112502</strain>
    </source>
</reference>
<evidence type="ECO:0000259" key="1">
    <source>
        <dbReference type="SMART" id="SM00460"/>
    </source>
</evidence>
<proteinExistence type="predicted"/>
<dbReference type="EMBL" id="BSOS01000065">
    <property type="protein sequence ID" value="GLR67388.1"/>
    <property type="molecule type" value="Genomic_DNA"/>
</dbReference>
<dbReference type="PANTHER" id="PTHR33490">
    <property type="entry name" value="BLR5614 PROTEIN-RELATED"/>
    <property type="match status" value="1"/>
</dbReference>
<dbReference type="Pfam" id="PF08379">
    <property type="entry name" value="Bact_transglu_N"/>
    <property type="match status" value="1"/>
</dbReference>
<dbReference type="InterPro" id="IPR038765">
    <property type="entry name" value="Papain-like_cys_pep_sf"/>
</dbReference>
<feature type="domain" description="Transglutaminase-like" evidence="1">
    <location>
        <begin position="171"/>
        <end position="242"/>
    </location>
</feature>
<dbReference type="InterPro" id="IPR013589">
    <property type="entry name" value="Bac_transglu_N"/>
</dbReference>
<accession>A0ABQ6A6V5</accession>
<dbReference type="Gene3D" id="3.10.620.30">
    <property type="match status" value="1"/>
</dbReference>
<keyword evidence="3" id="KW-1185">Reference proteome</keyword>
<comment type="caution">
    <text evidence="2">The sequence shown here is derived from an EMBL/GenBank/DDBJ whole genome shotgun (WGS) entry which is preliminary data.</text>
</comment>
<evidence type="ECO:0000313" key="3">
    <source>
        <dbReference type="Proteomes" id="UP001156641"/>
    </source>
</evidence>
<dbReference type="SMART" id="SM00460">
    <property type="entry name" value="TGc"/>
    <property type="match status" value="1"/>
</dbReference>
<dbReference type="InterPro" id="IPR002931">
    <property type="entry name" value="Transglutaminase-like"/>
</dbReference>
<name>A0ABQ6A6V5_9PROT</name>
<dbReference type="SUPFAM" id="SSF54001">
    <property type="entry name" value="Cysteine proteinases"/>
    <property type="match status" value="1"/>
</dbReference>
<organism evidence="2 3">
    <name type="scientific">Acidocella aquatica</name>
    <dbReference type="NCBI Taxonomy" id="1922313"/>
    <lineage>
        <taxon>Bacteria</taxon>
        <taxon>Pseudomonadati</taxon>
        <taxon>Pseudomonadota</taxon>
        <taxon>Alphaproteobacteria</taxon>
        <taxon>Acetobacterales</taxon>
        <taxon>Acidocellaceae</taxon>
        <taxon>Acidocella</taxon>
    </lineage>
</organism>